<dbReference type="EMBL" id="ML732779">
    <property type="protein sequence ID" value="KAB8275982.1"/>
    <property type="molecule type" value="Genomic_DNA"/>
</dbReference>
<protein>
    <submittedName>
        <fullName evidence="2">Uncharacterized protein</fullName>
    </submittedName>
</protein>
<reference evidence="2 3" key="1">
    <citation type="submission" date="2019-04" db="EMBL/GenBank/DDBJ databases">
        <title>Fungal friends and foes A comparative genomics study of 23 Aspergillus species from section Flavi.</title>
        <authorList>
            <consortium name="DOE Joint Genome Institute"/>
            <person name="Kjaerbolling I."/>
            <person name="Vesth T.C."/>
            <person name="Frisvad J.C."/>
            <person name="Nybo J.L."/>
            <person name="Theobald S."/>
            <person name="Kildgaard S."/>
            <person name="Petersen T.I."/>
            <person name="Kuo A."/>
            <person name="Sato A."/>
            <person name="Lyhne E.K."/>
            <person name="Kogle M.E."/>
            <person name="Wiebenga A."/>
            <person name="Kun R.S."/>
            <person name="Lubbers R.J."/>
            <person name="Makela M.R."/>
            <person name="Barry K."/>
            <person name="Chovatia M."/>
            <person name="Clum A."/>
            <person name="Daum C."/>
            <person name="Haridas S."/>
            <person name="He G."/>
            <person name="LaButti K."/>
            <person name="Lipzen A."/>
            <person name="Mondo S."/>
            <person name="Pangilinan J."/>
            <person name="Riley R."/>
            <person name="Salamov A."/>
            <person name="Simmons B.A."/>
            <person name="Magnuson J.K."/>
            <person name="Henrissat B."/>
            <person name="Mortensen U.H."/>
            <person name="Larsen T.O."/>
            <person name="De vries R.P."/>
            <person name="Grigoriev I.V."/>
            <person name="Machida M."/>
            <person name="Baker S.E."/>
            <person name="Andersen M.R."/>
        </authorList>
    </citation>
    <scope>NUCLEOTIDE SEQUENCE [LARGE SCALE GENOMIC DNA]</scope>
    <source>
        <strain evidence="2 3">CBS 117635</strain>
    </source>
</reference>
<name>A0A5N6JAS4_9EURO</name>
<evidence type="ECO:0000256" key="1">
    <source>
        <dbReference type="SAM" id="Phobius"/>
    </source>
</evidence>
<accession>A0A5N6JAS4</accession>
<keyword evidence="1" id="KW-0472">Membrane</keyword>
<gene>
    <name evidence="2" type="ORF">BDV30DRAFT_207079</name>
</gene>
<keyword evidence="1" id="KW-0812">Transmembrane</keyword>
<keyword evidence="3" id="KW-1185">Reference proteome</keyword>
<proteinExistence type="predicted"/>
<organism evidence="2 3">
    <name type="scientific">Aspergillus minisclerotigenes</name>
    <dbReference type="NCBI Taxonomy" id="656917"/>
    <lineage>
        <taxon>Eukaryota</taxon>
        <taxon>Fungi</taxon>
        <taxon>Dikarya</taxon>
        <taxon>Ascomycota</taxon>
        <taxon>Pezizomycotina</taxon>
        <taxon>Eurotiomycetes</taxon>
        <taxon>Eurotiomycetidae</taxon>
        <taxon>Eurotiales</taxon>
        <taxon>Aspergillaceae</taxon>
        <taxon>Aspergillus</taxon>
        <taxon>Aspergillus subgen. Circumdati</taxon>
    </lineage>
</organism>
<feature type="transmembrane region" description="Helical" evidence="1">
    <location>
        <begin position="40"/>
        <end position="67"/>
    </location>
</feature>
<dbReference type="Proteomes" id="UP000326289">
    <property type="component" value="Unassembled WGS sequence"/>
</dbReference>
<dbReference type="AlphaFoldDB" id="A0A5N6JAS4"/>
<evidence type="ECO:0000313" key="3">
    <source>
        <dbReference type="Proteomes" id="UP000326289"/>
    </source>
</evidence>
<evidence type="ECO:0000313" key="2">
    <source>
        <dbReference type="EMBL" id="KAB8275982.1"/>
    </source>
</evidence>
<sequence length="79" mass="9225">MSTSRWADDEFLLPIPRPRSIFMISYSICRGHLRRQPHFLSVYIGLAISWTFSSIMGLESLVQYFLFEVSNAPLTKWVL</sequence>
<keyword evidence="1" id="KW-1133">Transmembrane helix</keyword>